<organism evidence="8 9">
    <name type="scientific">Rhodococcoides kyotonense</name>
    <dbReference type="NCBI Taxonomy" id="398843"/>
    <lineage>
        <taxon>Bacteria</taxon>
        <taxon>Bacillati</taxon>
        <taxon>Actinomycetota</taxon>
        <taxon>Actinomycetes</taxon>
        <taxon>Mycobacteriales</taxon>
        <taxon>Nocardiaceae</taxon>
        <taxon>Rhodococcoides</taxon>
    </lineage>
</organism>
<keyword evidence="6" id="KW-0411">Iron-sulfur</keyword>
<dbReference type="OrthoDB" id="3215519at2"/>
<sequence length="63" mass="6838">MKVHVEPQLCQGHTICSMVAPEMFILDDEDGHASAVAGDTPADQVKNVQEAIKSCPERAIVEF</sequence>
<keyword evidence="2" id="KW-0813">Transport</keyword>
<reference evidence="9" key="1">
    <citation type="submission" date="2017-06" db="EMBL/GenBank/DDBJ databases">
        <authorList>
            <person name="Varghese N."/>
            <person name="Submissions S."/>
        </authorList>
    </citation>
    <scope>NUCLEOTIDE SEQUENCE [LARGE SCALE GENOMIC DNA]</scope>
    <source>
        <strain evidence="9">JCM 23211</strain>
    </source>
</reference>
<keyword evidence="7" id="KW-0003">3Fe-4S</keyword>
<evidence type="ECO:0000313" key="9">
    <source>
        <dbReference type="Proteomes" id="UP000198327"/>
    </source>
</evidence>
<dbReference type="Proteomes" id="UP000198327">
    <property type="component" value="Unassembled WGS sequence"/>
</dbReference>
<dbReference type="RefSeq" id="WP_089250406.1">
    <property type="nucleotide sequence ID" value="NZ_FZOW01000015.1"/>
</dbReference>
<dbReference type="Pfam" id="PF13459">
    <property type="entry name" value="Fer4_15"/>
    <property type="match status" value="1"/>
</dbReference>
<evidence type="ECO:0000256" key="5">
    <source>
        <dbReference type="ARBA" id="ARBA00023004"/>
    </source>
</evidence>
<keyword evidence="4" id="KW-0249">Electron transport</keyword>
<dbReference type="InterPro" id="IPR051269">
    <property type="entry name" value="Fe-S_cluster_ET"/>
</dbReference>
<keyword evidence="5" id="KW-0408">Iron</keyword>
<evidence type="ECO:0000256" key="7">
    <source>
        <dbReference type="ARBA" id="ARBA00023291"/>
    </source>
</evidence>
<evidence type="ECO:0000256" key="3">
    <source>
        <dbReference type="ARBA" id="ARBA00022723"/>
    </source>
</evidence>
<dbReference type="PANTHER" id="PTHR36923">
    <property type="entry name" value="FERREDOXIN"/>
    <property type="match status" value="1"/>
</dbReference>
<dbReference type="GO" id="GO:0046872">
    <property type="term" value="F:metal ion binding"/>
    <property type="evidence" value="ECO:0007669"/>
    <property type="project" value="UniProtKB-KW"/>
</dbReference>
<accession>A0A239M2R3</accession>
<evidence type="ECO:0000256" key="4">
    <source>
        <dbReference type="ARBA" id="ARBA00022982"/>
    </source>
</evidence>
<gene>
    <name evidence="8" type="ORF">SAMN05421642_11586</name>
</gene>
<protein>
    <submittedName>
        <fullName evidence="8">Ferredoxin</fullName>
    </submittedName>
</protein>
<dbReference type="SUPFAM" id="SSF54862">
    <property type="entry name" value="4Fe-4S ferredoxins"/>
    <property type="match status" value="1"/>
</dbReference>
<dbReference type="AlphaFoldDB" id="A0A239M2R3"/>
<evidence type="ECO:0000256" key="2">
    <source>
        <dbReference type="ARBA" id="ARBA00022448"/>
    </source>
</evidence>
<name>A0A239M2R3_9NOCA</name>
<evidence type="ECO:0000256" key="6">
    <source>
        <dbReference type="ARBA" id="ARBA00023014"/>
    </source>
</evidence>
<keyword evidence="3" id="KW-0479">Metal-binding</keyword>
<dbReference type="EMBL" id="FZOW01000015">
    <property type="protein sequence ID" value="SNT36393.1"/>
    <property type="molecule type" value="Genomic_DNA"/>
</dbReference>
<comment type="cofactor">
    <cofactor evidence="1">
        <name>[3Fe-4S] cluster</name>
        <dbReference type="ChEBI" id="CHEBI:21137"/>
    </cofactor>
</comment>
<dbReference type="GO" id="GO:0051538">
    <property type="term" value="F:3 iron, 4 sulfur cluster binding"/>
    <property type="evidence" value="ECO:0007669"/>
    <property type="project" value="UniProtKB-KW"/>
</dbReference>
<proteinExistence type="predicted"/>
<dbReference type="Gene3D" id="3.30.70.20">
    <property type="match status" value="1"/>
</dbReference>
<dbReference type="PANTHER" id="PTHR36923:SF3">
    <property type="entry name" value="FERREDOXIN"/>
    <property type="match status" value="1"/>
</dbReference>
<evidence type="ECO:0000313" key="8">
    <source>
        <dbReference type="EMBL" id="SNT36393.1"/>
    </source>
</evidence>
<keyword evidence="9" id="KW-1185">Reference proteome</keyword>
<evidence type="ECO:0000256" key="1">
    <source>
        <dbReference type="ARBA" id="ARBA00001927"/>
    </source>
</evidence>